<feature type="region of interest" description="Disordered" evidence="11">
    <location>
        <begin position="1"/>
        <end position="27"/>
    </location>
</feature>
<evidence type="ECO:0000256" key="4">
    <source>
        <dbReference type="ARBA" id="ARBA00022618"/>
    </source>
</evidence>
<dbReference type="KEGG" id="pno:SNOG_00890"/>
<dbReference type="GO" id="GO:0007059">
    <property type="term" value="P:chromosome segregation"/>
    <property type="evidence" value="ECO:0000318"/>
    <property type="project" value="GO_Central"/>
</dbReference>
<evidence type="ECO:0000256" key="3">
    <source>
        <dbReference type="ARBA" id="ARBA00022454"/>
    </source>
</evidence>
<keyword evidence="10" id="KW-0175">Coiled coil</keyword>
<reference evidence="13" key="1">
    <citation type="journal article" date="2007" name="Plant Cell">
        <title>Dothideomycete-plant interactions illuminated by genome sequencing and EST analysis of the wheat pathogen Stagonospora nodorum.</title>
        <authorList>
            <person name="Hane J.K."/>
            <person name="Lowe R.G."/>
            <person name="Solomon P.S."/>
            <person name="Tan K.C."/>
            <person name="Schoch C.L."/>
            <person name="Spatafora J.W."/>
            <person name="Crous P.W."/>
            <person name="Kodira C."/>
            <person name="Birren B.W."/>
            <person name="Galagan J.E."/>
            <person name="Torriani S.F."/>
            <person name="McDonald B.A."/>
            <person name="Oliver R.P."/>
        </authorList>
    </citation>
    <scope>NUCLEOTIDE SEQUENCE [LARGE SCALE GENOMIC DNA]</scope>
    <source>
        <strain evidence="13">SN15 / ATCC MYA-4574 / FGSC 10173</strain>
    </source>
</reference>
<dbReference type="RefSeq" id="XP_001791557.1">
    <property type="nucleotide sequence ID" value="XM_001791505.1"/>
</dbReference>
<evidence type="ECO:0000256" key="1">
    <source>
        <dbReference type="ARBA" id="ARBA00004123"/>
    </source>
</evidence>
<evidence type="ECO:0000313" key="12">
    <source>
        <dbReference type="EMBL" id="EAT92385.2"/>
    </source>
</evidence>
<dbReference type="GO" id="GO:0005634">
    <property type="term" value="C:nucleus"/>
    <property type="evidence" value="ECO:0007669"/>
    <property type="project" value="UniProtKB-SubCell"/>
</dbReference>
<evidence type="ECO:0000256" key="2">
    <source>
        <dbReference type="ARBA" id="ARBA00004629"/>
    </source>
</evidence>
<dbReference type="FunCoup" id="Q0V524">
    <property type="interactions" value="28"/>
</dbReference>
<keyword evidence="5" id="KW-0498">Mitosis</keyword>
<keyword evidence="9" id="KW-0137">Centromere</keyword>
<dbReference type="GO" id="GO:0051301">
    <property type="term" value="P:cell division"/>
    <property type="evidence" value="ECO:0007669"/>
    <property type="project" value="UniProtKB-KW"/>
</dbReference>
<dbReference type="AlphaFoldDB" id="Q0V524"/>
<accession>Q0V524</accession>
<keyword evidence="7" id="KW-0539">Nucleus</keyword>
<dbReference type="HOGENOM" id="CLU_064565_1_0_1"/>
<dbReference type="eggNOG" id="ENOG502S9JT">
    <property type="taxonomic scope" value="Eukaryota"/>
</dbReference>
<name>Q0V524_PHANO</name>
<dbReference type="InParanoid" id="Q0V524"/>
<dbReference type="PANTHER" id="PTHR15459">
    <property type="entry name" value="POLYAMINE-MODULATED FACTOR 1"/>
    <property type="match status" value="1"/>
</dbReference>
<dbReference type="STRING" id="321614.Q0V524"/>
<gene>
    <name evidence="12" type="ORF">SNOG_00890</name>
</gene>
<evidence type="ECO:0000256" key="7">
    <source>
        <dbReference type="ARBA" id="ARBA00023242"/>
    </source>
</evidence>
<dbReference type="Proteomes" id="UP000001055">
    <property type="component" value="Unassembled WGS sequence"/>
</dbReference>
<dbReference type="Pfam" id="PF03980">
    <property type="entry name" value="Nnf1"/>
    <property type="match status" value="1"/>
</dbReference>
<keyword evidence="4" id="KW-0132">Cell division</keyword>
<keyword evidence="6" id="KW-0995">Kinetochore</keyword>
<evidence type="ECO:0000256" key="9">
    <source>
        <dbReference type="ARBA" id="ARBA00023328"/>
    </source>
</evidence>
<sequence length="270" mass="29657">MPAATEPNSRSPSPTPAPPIADAPGPRAQGLINVFNQASKATLDKCSYKNFASCFPTAAQYSPEVLDNLRGQIVDQLDRTWKTNFEDIMERRNVVKLLNLLDQCIEDAKLRKKRAELSANGGAVETPVPPHTLTPSEIHLAHLMPFLEQQAAEMNTKLSKTQASNTELLSTVTAQRTEIEALVRGLENVIQDLEVSAQVMAQDDVQGLSKEIKELETEMKTDTANEAPYSAISLAAPAHADVQQCLLTHSTECLDDMIHFHHAMDTVEMT</sequence>
<dbReference type="InterPro" id="IPR007128">
    <property type="entry name" value="PMF1/Nnf1"/>
</dbReference>
<protein>
    <recommendedName>
        <fullName evidence="14">Nnf1-domain-containing protein</fullName>
    </recommendedName>
</protein>
<evidence type="ECO:0000256" key="10">
    <source>
        <dbReference type="SAM" id="Coils"/>
    </source>
</evidence>
<proteinExistence type="predicted"/>
<evidence type="ECO:0000256" key="6">
    <source>
        <dbReference type="ARBA" id="ARBA00022838"/>
    </source>
</evidence>
<feature type="coiled-coil region" evidence="10">
    <location>
        <begin position="198"/>
        <end position="225"/>
    </location>
</feature>
<dbReference type="EMBL" id="CH445325">
    <property type="protein sequence ID" value="EAT92385.2"/>
    <property type="molecule type" value="Genomic_DNA"/>
</dbReference>
<evidence type="ECO:0000256" key="5">
    <source>
        <dbReference type="ARBA" id="ARBA00022776"/>
    </source>
</evidence>
<dbReference type="VEuPathDB" id="FungiDB:JI435_008900"/>
<evidence type="ECO:0000256" key="11">
    <source>
        <dbReference type="SAM" id="MobiDB-lite"/>
    </source>
</evidence>
<evidence type="ECO:0000313" key="13">
    <source>
        <dbReference type="Proteomes" id="UP000001055"/>
    </source>
</evidence>
<evidence type="ECO:0000256" key="8">
    <source>
        <dbReference type="ARBA" id="ARBA00023306"/>
    </source>
</evidence>
<evidence type="ECO:0008006" key="14">
    <source>
        <dbReference type="Google" id="ProtNLM"/>
    </source>
</evidence>
<dbReference type="GeneID" id="5968293"/>
<dbReference type="GO" id="GO:0000444">
    <property type="term" value="C:MIS12/MIND type complex"/>
    <property type="evidence" value="ECO:0000318"/>
    <property type="project" value="GO_Central"/>
</dbReference>
<organism evidence="12 13">
    <name type="scientific">Phaeosphaeria nodorum (strain SN15 / ATCC MYA-4574 / FGSC 10173)</name>
    <name type="common">Glume blotch fungus</name>
    <name type="synonym">Parastagonospora nodorum</name>
    <dbReference type="NCBI Taxonomy" id="321614"/>
    <lineage>
        <taxon>Eukaryota</taxon>
        <taxon>Fungi</taxon>
        <taxon>Dikarya</taxon>
        <taxon>Ascomycota</taxon>
        <taxon>Pezizomycotina</taxon>
        <taxon>Dothideomycetes</taxon>
        <taxon>Pleosporomycetidae</taxon>
        <taxon>Pleosporales</taxon>
        <taxon>Pleosporineae</taxon>
        <taxon>Phaeosphaeriaceae</taxon>
        <taxon>Parastagonospora</taxon>
    </lineage>
</organism>
<comment type="subcellular location">
    <subcellularLocation>
        <location evidence="2">Chromosome</location>
        <location evidence="2">Centromere</location>
        <location evidence="2">Kinetochore</location>
    </subcellularLocation>
    <subcellularLocation>
        <location evidence="1">Nucleus</location>
    </subcellularLocation>
</comment>
<feature type="compositionally biased region" description="Polar residues" evidence="11">
    <location>
        <begin position="1"/>
        <end position="12"/>
    </location>
</feature>
<keyword evidence="8" id="KW-0131">Cell cycle</keyword>
<keyword evidence="3" id="KW-0158">Chromosome</keyword>
<dbReference type="PANTHER" id="PTHR15459:SF3">
    <property type="entry name" value="POLYAMINE-MODULATED FACTOR 1"/>
    <property type="match status" value="1"/>
</dbReference>